<feature type="binding site" evidence="11">
    <location>
        <position position="297"/>
    </location>
    <ligand>
        <name>FMN</name>
        <dbReference type="ChEBI" id="CHEBI:58210"/>
    </ligand>
</feature>
<dbReference type="InterPro" id="IPR050074">
    <property type="entry name" value="DHO_dehydrogenase"/>
</dbReference>
<comment type="similarity">
    <text evidence="4 11">Belongs to the dihydroorotate dehydrogenase family. Type 2 subfamily.</text>
</comment>
<evidence type="ECO:0000313" key="14">
    <source>
        <dbReference type="Proteomes" id="UP000218890"/>
    </source>
</evidence>
<comment type="subcellular location">
    <subcellularLocation>
        <location evidence="11">Cell membrane</location>
        <topology evidence="11">Peripheral membrane protein</topology>
    </subcellularLocation>
    <subcellularLocation>
        <location evidence="2">Membrane</location>
    </subcellularLocation>
</comment>
<dbReference type="NCBIfam" id="TIGR01036">
    <property type="entry name" value="pyrD_sub2"/>
    <property type="match status" value="1"/>
</dbReference>
<dbReference type="AlphaFoldDB" id="A0A0X8X8F8"/>
<dbReference type="GO" id="GO:0106430">
    <property type="term" value="F:dihydroorotate dehydrogenase (quinone) activity"/>
    <property type="evidence" value="ECO:0007669"/>
    <property type="project" value="UniProtKB-EC"/>
</dbReference>
<evidence type="ECO:0000256" key="1">
    <source>
        <dbReference type="ARBA" id="ARBA00003125"/>
    </source>
</evidence>
<feature type="domain" description="Dihydroorotate dehydrogenase catalytic" evidence="12">
    <location>
        <begin position="47"/>
        <end position="331"/>
    </location>
</feature>
<dbReference type="EMBL" id="AP017372">
    <property type="protein sequence ID" value="BAU57394.1"/>
    <property type="molecule type" value="Genomic_DNA"/>
</dbReference>
<dbReference type="InterPro" id="IPR005720">
    <property type="entry name" value="Dihydroorotate_DH_cat"/>
</dbReference>
<feature type="binding site" evidence="11">
    <location>
        <begin position="110"/>
        <end position="114"/>
    </location>
    <ligand>
        <name>substrate</name>
    </ligand>
</feature>
<dbReference type="UniPathway" id="UPA00070">
    <property type="reaction ID" value="UER00946"/>
</dbReference>
<dbReference type="SUPFAM" id="SSF51395">
    <property type="entry name" value="FMN-linked oxidoreductases"/>
    <property type="match status" value="1"/>
</dbReference>
<dbReference type="Pfam" id="PF01180">
    <property type="entry name" value="DHO_dh"/>
    <property type="match status" value="1"/>
</dbReference>
<accession>A0A0X8X8F8</accession>
<dbReference type="NCBIfam" id="NF003646">
    <property type="entry name" value="PRK05286.1-4"/>
    <property type="match status" value="1"/>
</dbReference>
<sequence>MFYSLLRPLLFQFDPERAHGLALDMARVGTHFGLARGARRLRVVPRRIMGVEFPNPVGLAAGFDKDGRYLNVIGRLGFGFVELGTVTPRPQQGNPPPRLFRLPHQEALINRMGFNNGGANALVRNIQKSNFDGVIGINIGKNKETPPQRAADDYASALGSVYAVADYVAINISSPNTPGLRALQREEGVLRSILYRLRNERQRLALVHQKHVPLVVKLAPDWDQGELERTLDILLEFGVDGIVATNTTVDREGIALESAAREQGGLSGRPLHDKAEHVLERIADHIDGQMTLIGVGGIFSGKDVISRFHAGADLVQLYTGLVYRGPGLIAESIKAANEVRQKVVYRRRHAQNMHPAA</sequence>
<feature type="binding site" evidence="11">
    <location>
        <position position="245"/>
    </location>
    <ligand>
        <name>FMN</name>
        <dbReference type="ChEBI" id="CHEBI:58210"/>
    </ligand>
</feature>
<comment type="cofactor">
    <cofactor evidence="11">
        <name>FMN</name>
        <dbReference type="ChEBI" id="CHEBI:58210"/>
    </cofactor>
    <text evidence="11">Binds 1 FMN per subunit.</text>
</comment>
<dbReference type="GO" id="GO:0005886">
    <property type="term" value="C:plasma membrane"/>
    <property type="evidence" value="ECO:0007669"/>
    <property type="project" value="UniProtKB-SubCell"/>
</dbReference>
<feature type="binding site" evidence="11">
    <location>
        <begin position="318"/>
        <end position="319"/>
    </location>
    <ligand>
        <name>FMN</name>
        <dbReference type="ChEBI" id="CHEBI:58210"/>
    </ligand>
</feature>
<feature type="binding site" evidence="11">
    <location>
        <position position="85"/>
    </location>
    <ligand>
        <name>FMN</name>
        <dbReference type="ChEBI" id="CHEBI:58210"/>
    </ligand>
</feature>
<comment type="pathway">
    <text evidence="3 11">Pyrimidine metabolism; UMP biosynthesis via de novo pathway; orotate from (S)-dihydroorotate (quinone route): step 1/1.</text>
</comment>
<dbReference type="NCBIfam" id="NF003645">
    <property type="entry name" value="PRK05286.1-2"/>
    <property type="match status" value="1"/>
</dbReference>
<evidence type="ECO:0000256" key="9">
    <source>
        <dbReference type="ARBA" id="ARBA00023136"/>
    </source>
</evidence>
<dbReference type="KEGG" id="hhk:HH1059_07060"/>
<evidence type="ECO:0000256" key="5">
    <source>
        <dbReference type="ARBA" id="ARBA00022630"/>
    </source>
</evidence>
<dbReference type="HAMAP" id="MF_00225">
    <property type="entry name" value="DHO_dh_type2"/>
    <property type="match status" value="1"/>
</dbReference>
<feature type="binding site" evidence="11">
    <location>
        <position position="138"/>
    </location>
    <ligand>
        <name>FMN</name>
        <dbReference type="ChEBI" id="CHEBI:58210"/>
    </ligand>
</feature>
<proteinExistence type="inferred from homology"/>
<keyword evidence="9 11" id="KW-0472">Membrane</keyword>
<evidence type="ECO:0000256" key="2">
    <source>
        <dbReference type="ARBA" id="ARBA00004370"/>
    </source>
</evidence>
<dbReference type="GO" id="GO:0044205">
    <property type="term" value="P:'de novo' UMP biosynthetic process"/>
    <property type="evidence" value="ECO:0007669"/>
    <property type="project" value="UniProtKB-UniRule"/>
</dbReference>
<dbReference type="CDD" id="cd04738">
    <property type="entry name" value="DHOD_2_like"/>
    <property type="match status" value="1"/>
</dbReference>
<dbReference type="GO" id="GO:0005737">
    <property type="term" value="C:cytoplasm"/>
    <property type="evidence" value="ECO:0007669"/>
    <property type="project" value="InterPro"/>
</dbReference>
<feature type="binding site" evidence="11">
    <location>
        <begin position="246"/>
        <end position="247"/>
    </location>
    <ligand>
        <name>substrate</name>
    </ligand>
</feature>
<keyword evidence="7 11" id="KW-0665">Pyrimidine biosynthesis</keyword>
<dbReference type="InterPro" id="IPR001295">
    <property type="entry name" value="Dihydroorotate_DH_CS"/>
</dbReference>
<keyword evidence="6 11" id="KW-0288">FMN</keyword>
<evidence type="ECO:0000256" key="3">
    <source>
        <dbReference type="ARBA" id="ARBA00005161"/>
    </source>
</evidence>
<feature type="binding site" evidence="11">
    <location>
        <position position="171"/>
    </location>
    <ligand>
        <name>substrate</name>
    </ligand>
</feature>
<feature type="binding site" evidence="11">
    <location>
        <begin position="61"/>
        <end position="65"/>
    </location>
    <ligand>
        <name>FMN</name>
        <dbReference type="ChEBI" id="CHEBI:58210"/>
    </ligand>
</feature>
<dbReference type="Proteomes" id="UP000218890">
    <property type="component" value="Chromosome"/>
</dbReference>
<evidence type="ECO:0000256" key="10">
    <source>
        <dbReference type="ARBA" id="ARBA00048639"/>
    </source>
</evidence>
<dbReference type="PANTHER" id="PTHR48109">
    <property type="entry name" value="DIHYDROOROTATE DEHYDROGENASE (QUINONE), MITOCHONDRIAL-RELATED"/>
    <property type="match status" value="1"/>
</dbReference>
<feature type="binding site" evidence="11">
    <location>
        <position position="268"/>
    </location>
    <ligand>
        <name>FMN</name>
        <dbReference type="ChEBI" id="CHEBI:58210"/>
    </ligand>
</feature>
<evidence type="ECO:0000256" key="7">
    <source>
        <dbReference type="ARBA" id="ARBA00022975"/>
    </source>
</evidence>
<feature type="binding site" evidence="11">
    <location>
        <position position="171"/>
    </location>
    <ligand>
        <name>FMN</name>
        <dbReference type="ChEBI" id="CHEBI:58210"/>
    </ligand>
</feature>
<feature type="binding site" evidence="11">
    <location>
        <position position="176"/>
    </location>
    <ligand>
        <name>substrate</name>
    </ligand>
</feature>
<dbReference type="EC" id="1.3.5.2" evidence="11"/>
<protein>
    <recommendedName>
        <fullName evidence="11">Dihydroorotate dehydrogenase (quinone)</fullName>
        <ecNumber evidence="11">1.3.5.2</ecNumber>
    </recommendedName>
    <alternativeName>
        <fullName evidence="11">DHOdehase</fullName>
        <shortName evidence="11">DHOD</shortName>
        <shortName evidence="11">DHODase</shortName>
    </alternativeName>
    <alternativeName>
        <fullName evidence="11">Dihydroorotate oxidase</fullName>
    </alternativeName>
</protein>
<evidence type="ECO:0000256" key="8">
    <source>
        <dbReference type="ARBA" id="ARBA00023002"/>
    </source>
</evidence>
<dbReference type="InterPro" id="IPR005719">
    <property type="entry name" value="Dihydroorotate_DH_2"/>
</dbReference>
<dbReference type="InterPro" id="IPR013785">
    <property type="entry name" value="Aldolase_TIM"/>
</dbReference>
<dbReference type="Gene3D" id="3.20.20.70">
    <property type="entry name" value="Aldolase class I"/>
    <property type="match status" value="1"/>
</dbReference>
<reference evidence="13" key="1">
    <citation type="submission" date="2016-02" db="EMBL/GenBank/DDBJ databases">
        <title>Halorhodospira halochloris DSM-1059 complete genome, version 2.</title>
        <authorList>
            <person name="Tsukatani Y."/>
        </authorList>
    </citation>
    <scope>NUCLEOTIDE SEQUENCE</scope>
    <source>
        <strain evidence="13">DSM 1059</strain>
    </source>
</reference>
<evidence type="ECO:0000313" key="13">
    <source>
        <dbReference type="EMBL" id="BAU57394.1"/>
    </source>
</evidence>
<dbReference type="OrthoDB" id="9802377at2"/>
<feature type="binding site" evidence="11">
    <location>
        <position position="65"/>
    </location>
    <ligand>
        <name>substrate</name>
    </ligand>
</feature>
<feature type="active site" description="Nucleophile" evidence="11">
    <location>
        <position position="174"/>
    </location>
</feature>
<comment type="catalytic activity">
    <reaction evidence="10 11">
        <text>(S)-dihydroorotate + a quinone = orotate + a quinol</text>
        <dbReference type="Rhea" id="RHEA:30187"/>
        <dbReference type="ChEBI" id="CHEBI:24646"/>
        <dbReference type="ChEBI" id="CHEBI:30839"/>
        <dbReference type="ChEBI" id="CHEBI:30864"/>
        <dbReference type="ChEBI" id="CHEBI:132124"/>
        <dbReference type="EC" id="1.3.5.2"/>
    </reaction>
</comment>
<keyword evidence="11" id="KW-1003">Cell membrane</keyword>
<dbReference type="PANTHER" id="PTHR48109:SF4">
    <property type="entry name" value="DIHYDROOROTATE DEHYDROGENASE (QUINONE), MITOCHONDRIAL"/>
    <property type="match status" value="1"/>
</dbReference>
<feature type="binding site" evidence="11">
    <location>
        <position position="217"/>
    </location>
    <ligand>
        <name>FMN</name>
        <dbReference type="ChEBI" id="CHEBI:58210"/>
    </ligand>
</feature>
<dbReference type="PROSITE" id="PS00911">
    <property type="entry name" value="DHODEHASE_1"/>
    <property type="match status" value="1"/>
</dbReference>
<evidence type="ECO:0000256" key="4">
    <source>
        <dbReference type="ARBA" id="ARBA00005359"/>
    </source>
</evidence>
<keyword evidence="14" id="KW-1185">Reference proteome</keyword>
<organism evidence="13 14">
    <name type="scientific">Halorhodospira halochloris</name>
    <name type="common">Ectothiorhodospira halochloris</name>
    <dbReference type="NCBI Taxonomy" id="1052"/>
    <lineage>
        <taxon>Bacteria</taxon>
        <taxon>Pseudomonadati</taxon>
        <taxon>Pseudomonadota</taxon>
        <taxon>Gammaproteobacteria</taxon>
        <taxon>Chromatiales</taxon>
        <taxon>Ectothiorhodospiraceae</taxon>
        <taxon>Halorhodospira</taxon>
    </lineage>
</organism>
<gene>
    <name evidence="11 13" type="primary">pyrD</name>
    <name evidence="13" type="ORF">HH1059_07060</name>
</gene>
<comment type="function">
    <text evidence="1 11">Catalyzes the conversion of dihydroorotate to orotate with quinone as electron acceptor.</text>
</comment>
<dbReference type="RefSeq" id="WP_096408365.1">
    <property type="nucleotide sequence ID" value="NZ_AP017372.2"/>
</dbReference>
<comment type="subunit">
    <text evidence="11">Monomer.</text>
</comment>
<keyword evidence="5 11" id="KW-0285">Flavoprotein</keyword>
<dbReference type="NCBIfam" id="NF003652">
    <property type="entry name" value="PRK05286.2-5"/>
    <property type="match status" value="1"/>
</dbReference>
<name>A0A0X8X8F8_HALHR</name>
<evidence type="ECO:0000256" key="11">
    <source>
        <dbReference type="HAMAP-Rule" id="MF_00225"/>
    </source>
</evidence>
<dbReference type="PROSITE" id="PS00912">
    <property type="entry name" value="DHODEHASE_2"/>
    <property type="match status" value="1"/>
</dbReference>
<keyword evidence="8 11" id="KW-0560">Oxidoreductase</keyword>
<evidence type="ECO:0000256" key="6">
    <source>
        <dbReference type="ARBA" id="ARBA00022643"/>
    </source>
</evidence>
<evidence type="ECO:0000259" key="12">
    <source>
        <dbReference type="Pfam" id="PF01180"/>
    </source>
</evidence>
<dbReference type="GO" id="GO:0006207">
    <property type="term" value="P:'de novo' pyrimidine nucleobase biosynthetic process"/>
    <property type="evidence" value="ECO:0007669"/>
    <property type="project" value="UniProtKB-UniRule"/>
</dbReference>